<proteinExistence type="predicted"/>
<dbReference type="EMBL" id="PTPX01000014">
    <property type="protein sequence ID" value="RAL18480.1"/>
    <property type="molecule type" value="Genomic_DNA"/>
</dbReference>
<reference evidence="2" key="1">
    <citation type="submission" date="2018-02" db="EMBL/GenBank/DDBJ databases">
        <title>Glaesserella australis sp. nov., isolated from the lungs of pigs.</title>
        <authorList>
            <person name="Turni C."/>
            <person name="Christensen H."/>
        </authorList>
    </citation>
    <scope>NUCLEOTIDE SEQUENCE [LARGE SCALE GENOMIC DNA]</scope>
    <source>
        <strain evidence="2">HS4635</strain>
    </source>
</reference>
<evidence type="ECO:0000313" key="2">
    <source>
        <dbReference type="Proteomes" id="UP000248689"/>
    </source>
</evidence>
<protein>
    <recommendedName>
        <fullName evidence="3">DUF1834 domain-containing protein</fullName>
    </recommendedName>
</protein>
<dbReference type="OrthoDB" id="5453249at2"/>
<evidence type="ECO:0008006" key="3">
    <source>
        <dbReference type="Google" id="ProtNLM"/>
    </source>
</evidence>
<comment type="caution">
    <text evidence="1">The sequence shown here is derived from an EMBL/GenBank/DDBJ whole genome shotgun (WGS) entry which is preliminary data.</text>
</comment>
<gene>
    <name evidence="1" type="ORF">C5N92_07130</name>
</gene>
<dbReference type="InterPro" id="IPR014972">
    <property type="entry name" value="Phage_Mu_Gp37"/>
</dbReference>
<sequence>MITKIEKALIARLSRGLGKLVSSVESYSGQLNDPNLAIRRLPIALTSYGGSKIASASVGMSNGKRFKNADTFVVLVIAQSYRNDATGRHGSERVVGANQLIEAVKYLLINQTLGNLVEPIKPLRVRTLWNNLEAKNEKLSAYAVEFEISYNQAPSLEDGRFPEGSDDPTNVEYIFKHYRGELSEPEPVLNTIAGEIYDPTNNAKVGFEVNLNES</sequence>
<dbReference type="Pfam" id="PF08873">
    <property type="entry name" value="Phage_Mu_Gp37"/>
    <property type="match status" value="1"/>
</dbReference>
<evidence type="ECO:0000313" key="1">
    <source>
        <dbReference type="EMBL" id="RAL18480.1"/>
    </source>
</evidence>
<name>A0A328C034_9PAST</name>
<keyword evidence="2" id="KW-1185">Reference proteome</keyword>
<organism evidence="1 2">
    <name type="scientific">Glaesserella australis</name>
    <dbReference type="NCBI Taxonomy" id="2094024"/>
    <lineage>
        <taxon>Bacteria</taxon>
        <taxon>Pseudomonadati</taxon>
        <taxon>Pseudomonadota</taxon>
        <taxon>Gammaproteobacteria</taxon>
        <taxon>Pasteurellales</taxon>
        <taxon>Pasteurellaceae</taxon>
        <taxon>Glaesserella</taxon>
    </lineage>
</organism>
<accession>A0A328C034</accession>
<dbReference type="AlphaFoldDB" id="A0A328C034"/>
<dbReference type="Proteomes" id="UP000248689">
    <property type="component" value="Unassembled WGS sequence"/>
</dbReference>